<organism evidence="2">
    <name type="scientific">viral metagenome</name>
    <dbReference type="NCBI Taxonomy" id="1070528"/>
    <lineage>
        <taxon>unclassified sequences</taxon>
        <taxon>metagenomes</taxon>
        <taxon>organismal metagenomes</taxon>
    </lineage>
</organism>
<evidence type="ECO:0000313" key="2">
    <source>
        <dbReference type="EMBL" id="QJA94444.1"/>
    </source>
</evidence>
<name>A0A6M3LMD9_9ZZZZ</name>
<gene>
    <name evidence="2" type="ORF">MM415B03857_0003</name>
</gene>
<feature type="compositionally biased region" description="Gly residues" evidence="1">
    <location>
        <begin position="14"/>
        <end position="23"/>
    </location>
</feature>
<protein>
    <submittedName>
        <fullName evidence="2">Uncharacterized protein</fullName>
    </submittedName>
</protein>
<sequence>MKELNLKEVSSVAGGKGKGGSGGSVATNAAIAIVTCGKDKVKSVSTDGFECK</sequence>
<dbReference type="AlphaFoldDB" id="A0A6M3LMD9"/>
<proteinExistence type="predicted"/>
<reference evidence="2" key="1">
    <citation type="submission" date="2020-03" db="EMBL/GenBank/DDBJ databases">
        <title>The deep terrestrial virosphere.</title>
        <authorList>
            <person name="Holmfeldt K."/>
            <person name="Nilsson E."/>
            <person name="Simone D."/>
            <person name="Lopez-Fernandez M."/>
            <person name="Wu X."/>
            <person name="de Brujin I."/>
            <person name="Lundin D."/>
            <person name="Andersson A."/>
            <person name="Bertilsson S."/>
            <person name="Dopson M."/>
        </authorList>
    </citation>
    <scope>NUCLEOTIDE SEQUENCE</scope>
    <source>
        <strain evidence="2">MM415B03857</strain>
    </source>
</reference>
<dbReference type="EMBL" id="MT143232">
    <property type="protein sequence ID" value="QJA94444.1"/>
    <property type="molecule type" value="Genomic_DNA"/>
</dbReference>
<feature type="region of interest" description="Disordered" evidence="1">
    <location>
        <begin position="1"/>
        <end position="23"/>
    </location>
</feature>
<accession>A0A6M3LMD9</accession>
<evidence type="ECO:0000256" key="1">
    <source>
        <dbReference type="SAM" id="MobiDB-lite"/>
    </source>
</evidence>